<reference evidence="1" key="1">
    <citation type="submission" date="2024-01" db="EMBL/GenBank/DDBJ databases">
        <title>Genome sequence of Mycoplasma ciconiae type strain DSM 25251.</title>
        <authorList>
            <person name="Spergser J."/>
        </authorList>
    </citation>
    <scope>NUCLEOTIDE SEQUENCE [LARGE SCALE GENOMIC DNA]</scope>
    <source>
        <strain evidence="1">DSM 25251</strain>
    </source>
</reference>
<protein>
    <submittedName>
        <fullName evidence="1">Uncharacterized protein</fullName>
    </submittedName>
</protein>
<organism evidence="1 2">
    <name type="scientific">Mycoplasmopsis ciconiae</name>
    <dbReference type="NCBI Taxonomy" id="561067"/>
    <lineage>
        <taxon>Bacteria</taxon>
        <taxon>Bacillati</taxon>
        <taxon>Mycoplasmatota</taxon>
        <taxon>Mycoplasmoidales</taxon>
        <taxon>Metamycoplasmataceae</taxon>
        <taxon>Mycoplasmopsis</taxon>
    </lineage>
</organism>
<evidence type="ECO:0000313" key="1">
    <source>
        <dbReference type="EMBL" id="MEE3928447.1"/>
    </source>
</evidence>
<accession>A0ABU7MLU5</accession>
<name>A0ABU7MLU5_9BACT</name>
<evidence type="ECO:0000313" key="2">
    <source>
        <dbReference type="Proteomes" id="UP001344817"/>
    </source>
</evidence>
<dbReference type="EMBL" id="JAZDWZ010000007">
    <property type="protein sequence ID" value="MEE3928447.1"/>
    <property type="molecule type" value="Genomic_DNA"/>
</dbReference>
<dbReference type="Proteomes" id="UP001344817">
    <property type="component" value="Unassembled WGS sequence"/>
</dbReference>
<dbReference type="RefSeq" id="WP_330500859.1">
    <property type="nucleotide sequence ID" value="NZ_JAZDWZ010000007.1"/>
</dbReference>
<sequence length="138" mass="16000">MKIKFRSVANSPLQKEPQVIEFSSDLERSFEEGMDILTFIEPNQNIHNRIEVSKDKVNIFAGLSTINMELNKAVDNYYIQQTPDGKQIKIVLTWLLNKIEHIFETSTKEIYKLGYKLTQNNDFSNIIGDFEITLEIGK</sequence>
<comment type="caution">
    <text evidence="1">The sequence shown here is derived from an EMBL/GenBank/DDBJ whole genome shotgun (WGS) entry which is preliminary data.</text>
</comment>
<proteinExistence type="predicted"/>
<keyword evidence="2" id="KW-1185">Reference proteome</keyword>
<gene>
    <name evidence="1" type="ORF">V2E24_02545</name>
</gene>